<evidence type="ECO:0000313" key="3">
    <source>
        <dbReference type="Proteomes" id="UP001332931"/>
    </source>
</evidence>
<keyword evidence="3" id="KW-1185">Reference proteome</keyword>
<organism evidence="2 3">
    <name type="scientific">Olsenella absiana</name>
    <dbReference type="NCBI Taxonomy" id="3115222"/>
    <lineage>
        <taxon>Bacteria</taxon>
        <taxon>Bacillati</taxon>
        <taxon>Actinomycetota</taxon>
        <taxon>Coriobacteriia</taxon>
        <taxon>Coriobacteriales</taxon>
        <taxon>Atopobiaceae</taxon>
        <taxon>Olsenella</taxon>
    </lineage>
</organism>
<gene>
    <name evidence="2" type="ORF">VXJ25_05360</name>
</gene>
<dbReference type="Proteomes" id="UP001332931">
    <property type="component" value="Unassembled WGS sequence"/>
</dbReference>
<keyword evidence="1" id="KW-0472">Membrane</keyword>
<proteinExistence type="predicted"/>
<feature type="transmembrane region" description="Helical" evidence="1">
    <location>
        <begin position="163"/>
        <end position="181"/>
    </location>
</feature>
<feature type="transmembrane region" description="Helical" evidence="1">
    <location>
        <begin position="129"/>
        <end position="157"/>
    </location>
</feature>
<protein>
    <recommendedName>
        <fullName evidence="4">Small-conductance mechanosensitive channel</fullName>
    </recommendedName>
</protein>
<evidence type="ECO:0000313" key="2">
    <source>
        <dbReference type="EMBL" id="MEE6147419.1"/>
    </source>
</evidence>
<feature type="transmembrane region" description="Helical" evidence="1">
    <location>
        <begin position="64"/>
        <end position="80"/>
    </location>
</feature>
<feature type="transmembrane region" description="Helical" evidence="1">
    <location>
        <begin position="188"/>
        <end position="205"/>
    </location>
</feature>
<reference evidence="2 3" key="1">
    <citation type="submission" date="2024-01" db="EMBL/GenBank/DDBJ databases">
        <title>Description of Olsenella sp. nov., isolated from pig feces.</title>
        <authorList>
            <person name="Chang Y.-H."/>
        </authorList>
    </citation>
    <scope>NUCLEOTIDE SEQUENCE [LARGE SCALE GENOMIC DNA]</scope>
    <source>
        <strain evidence="2 3">YH-ols2223</strain>
    </source>
</reference>
<keyword evidence="1" id="KW-0812">Transmembrane</keyword>
<evidence type="ECO:0000256" key="1">
    <source>
        <dbReference type="SAM" id="Phobius"/>
    </source>
</evidence>
<feature type="transmembrane region" description="Helical" evidence="1">
    <location>
        <begin position="86"/>
        <end position="108"/>
    </location>
</feature>
<evidence type="ECO:0008006" key="4">
    <source>
        <dbReference type="Google" id="ProtNLM"/>
    </source>
</evidence>
<accession>A0ABU7RAI2</accession>
<feature type="transmembrane region" description="Helical" evidence="1">
    <location>
        <begin position="37"/>
        <end position="57"/>
    </location>
</feature>
<keyword evidence="1" id="KW-1133">Transmembrane helix</keyword>
<name>A0ABU7RAI2_9ACTN</name>
<sequence>MADTSVTTATTTDAAADEAFAEAYTKPIIRYGRVTNLLAVLFCFVPAVVVWLVFGYLPQIGDILTGWGLIASIYLVFAFIEPISYYPIVGLSGVYMVCLSGNIGNVRIPCALMTQQVLKTEPGTRKAELVSTLGIAGSIITNLALTTLAALAGAFIMSILPPIIIEALSYVSPAIFGAMFGMQAAKNLKYACFAALLGFLAMGVFNIATYVTVPLMVFGTVAFAMLVDNRKSKEEGPKEEAA</sequence>
<dbReference type="RefSeq" id="WP_330958185.1">
    <property type="nucleotide sequence ID" value="NZ_JAZGJQ010000004.1"/>
</dbReference>
<dbReference type="EMBL" id="JAZGJQ010000004">
    <property type="protein sequence ID" value="MEE6147419.1"/>
    <property type="molecule type" value="Genomic_DNA"/>
</dbReference>
<comment type="caution">
    <text evidence="2">The sequence shown here is derived from an EMBL/GenBank/DDBJ whole genome shotgun (WGS) entry which is preliminary data.</text>
</comment>